<comment type="caution">
    <text evidence="2">The sequence shown here is derived from an EMBL/GenBank/DDBJ whole genome shotgun (WGS) entry which is preliminary data.</text>
</comment>
<dbReference type="Proteomes" id="UP000032101">
    <property type="component" value="Unassembled WGS sequence"/>
</dbReference>
<dbReference type="AlphaFoldDB" id="A0A0D0PFL3"/>
<evidence type="ECO:0000313" key="2">
    <source>
        <dbReference type="EMBL" id="KIQ59457.1"/>
    </source>
</evidence>
<dbReference type="EMBL" id="JXNZ01000074">
    <property type="protein sequence ID" value="KIQ59457.1"/>
    <property type="molecule type" value="Genomic_DNA"/>
</dbReference>
<feature type="region of interest" description="Disordered" evidence="1">
    <location>
        <begin position="60"/>
        <end position="80"/>
    </location>
</feature>
<name>A0A0D0PFL3_PSEFL</name>
<accession>A0A0D0PFL3</accession>
<gene>
    <name evidence="2" type="ORF">RL74_10530</name>
</gene>
<dbReference type="PATRIC" id="fig|294.124.peg.2169"/>
<evidence type="ECO:0000256" key="1">
    <source>
        <dbReference type="SAM" id="MobiDB-lite"/>
    </source>
</evidence>
<protein>
    <submittedName>
        <fullName evidence="2">Uncharacterized protein</fullName>
    </submittedName>
</protein>
<sequence length="80" mass="9015">MSDDLTPGSLADWQRLFDDQTYWQQSPDAHFTALMQVANDLFGQGAIDLEQWQALKAKAEQLHQRSPQANVAQEVDDPDA</sequence>
<proteinExistence type="predicted"/>
<dbReference type="OrthoDB" id="6910619at2"/>
<evidence type="ECO:0000313" key="3">
    <source>
        <dbReference type="Proteomes" id="UP000032101"/>
    </source>
</evidence>
<reference evidence="2 3" key="1">
    <citation type="submission" date="2015-01" db="EMBL/GenBank/DDBJ databases">
        <title>Draft Genome Sequence of the Biocontrol and Plant Growth-Promoting Rhizobacteria (PGPR) Pseudomonas fluorescens UM270.</title>
        <authorList>
            <person name="Hernandez-Salmeron J.E."/>
            <person name="Santoyo G."/>
            <person name="Moreno-Hagelsieb G."/>
            <person name="Hernandez-Leon R."/>
        </authorList>
    </citation>
    <scope>NUCLEOTIDE SEQUENCE [LARGE SCALE GENOMIC DNA]</scope>
    <source>
        <strain evidence="2 3">UM270</strain>
    </source>
</reference>
<organism evidence="2 3">
    <name type="scientific">Pseudomonas fluorescens</name>
    <dbReference type="NCBI Taxonomy" id="294"/>
    <lineage>
        <taxon>Bacteria</taxon>
        <taxon>Pseudomonadati</taxon>
        <taxon>Pseudomonadota</taxon>
        <taxon>Gammaproteobacteria</taxon>
        <taxon>Pseudomonadales</taxon>
        <taxon>Pseudomonadaceae</taxon>
        <taxon>Pseudomonas</taxon>
    </lineage>
</organism>
<dbReference type="RefSeq" id="WP_042729737.1">
    <property type="nucleotide sequence ID" value="NZ_JXNZ01000074.1"/>
</dbReference>